<comment type="caution">
    <text evidence="1">The sequence shown here is derived from an EMBL/GenBank/DDBJ whole genome shotgun (WGS) entry which is preliminary data.</text>
</comment>
<sequence>MTIHVDIARSHATLAELAAQAENGEEIVLSRDGQAVAVIRAAAVPETPRFRFGALAHLGPLTDEEANVFLQPDPEFIEAAEAADEDDLYR</sequence>
<dbReference type="Proteomes" id="UP000298216">
    <property type="component" value="Unassembled WGS sequence"/>
</dbReference>
<name>A0A4Y9RXS9_9CAUL</name>
<evidence type="ECO:0000313" key="1">
    <source>
        <dbReference type="EMBL" id="TFW14087.1"/>
    </source>
</evidence>
<protein>
    <recommendedName>
        <fullName evidence="3">Antitoxin</fullName>
    </recommendedName>
</protein>
<dbReference type="OrthoDB" id="7191106at2"/>
<evidence type="ECO:0000313" key="2">
    <source>
        <dbReference type="Proteomes" id="UP000298216"/>
    </source>
</evidence>
<dbReference type="EMBL" id="SPVH01000002">
    <property type="protein sequence ID" value="TFW14087.1"/>
    <property type="molecule type" value="Genomic_DNA"/>
</dbReference>
<keyword evidence="2" id="KW-1185">Reference proteome</keyword>
<dbReference type="RefSeq" id="WP_135193479.1">
    <property type="nucleotide sequence ID" value="NZ_SPVH01000002.1"/>
</dbReference>
<reference evidence="1 2" key="1">
    <citation type="submission" date="2019-03" db="EMBL/GenBank/DDBJ databases">
        <title>Draft genome of Brevundimonas sp. a heavy metal resistant soil bacteria.</title>
        <authorList>
            <person name="Soto J."/>
        </authorList>
    </citation>
    <scope>NUCLEOTIDE SEQUENCE [LARGE SCALE GENOMIC DNA]</scope>
    <source>
        <strain evidence="1 2">B-10</strain>
    </source>
</reference>
<dbReference type="AlphaFoldDB" id="A0A4Y9RXS9"/>
<gene>
    <name evidence="1" type="ORF">EGY25_02445</name>
</gene>
<proteinExistence type="predicted"/>
<accession>A0A4Y9RXS9</accession>
<organism evidence="1 2">
    <name type="scientific">Brevundimonas intermedia</name>
    <dbReference type="NCBI Taxonomy" id="74315"/>
    <lineage>
        <taxon>Bacteria</taxon>
        <taxon>Pseudomonadati</taxon>
        <taxon>Pseudomonadota</taxon>
        <taxon>Alphaproteobacteria</taxon>
        <taxon>Caulobacterales</taxon>
        <taxon>Caulobacteraceae</taxon>
        <taxon>Brevundimonas</taxon>
    </lineage>
</organism>
<evidence type="ECO:0008006" key="3">
    <source>
        <dbReference type="Google" id="ProtNLM"/>
    </source>
</evidence>